<organism evidence="2 3">
    <name type="scientific">Blastococcus jejuensis</name>
    <dbReference type="NCBI Taxonomy" id="351224"/>
    <lineage>
        <taxon>Bacteria</taxon>
        <taxon>Bacillati</taxon>
        <taxon>Actinomycetota</taxon>
        <taxon>Actinomycetes</taxon>
        <taxon>Geodermatophilales</taxon>
        <taxon>Geodermatophilaceae</taxon>
        <taxon>Blastococcus</taxon>
    </lineage>
</organism>
<dbReference type="EMBL" id="BAAAVV010000002">
    <property type="protein sequence ID" value="GAA3160146.1"/>
    <property type="molecule type" value="Genomic_DNA"/>
</dbReference>
<evidence type="ECO:0000313" key="3">
    <source>
        <dbReference type="Proteomes" id="UP001499924"/>
    </source>
</evidence>
<reference evidence="3" key="1">
    <citation type="journal article" date="2019" name="Int. J. Syst. Evol. Microbiol.">
        <title>The Global Catalogue of Microorganisms (GCM) 10K type strain sequencing project: providing services to taxonomists for standard genome sequencing and annotation.</title>
        <authorList>
            <consortium name="The Broad Institute Genomics Platform"/>
            <consortium name="The Broad Institute Genome Sequencing Center for Infectious Disease"/>
            <person name="Wu L."/>
            <person name="Ma J."/>
        </authorList>
    </citation>
    <scope>NUCLEOTIDE SEQUENCE [LARGE SCALE GENOMIC DNA]</scope>
    <source>
        <strain evidence="3">JCM 15614</strain>
    </source>
</reference>
<comment type="caution">
    <text evidence="2">The sequence shown here is derived from an EMBL/GenBank/DDBJ whole genome shotgun (WGS) entry which is preliminary data.</text>
</comment>
<evidence type="ECO:0000313" key="2">
    <source>
        <dbReference type="EMBL" id="GAA3160146.1"/>
    </source>
</evidence>
<evidence type="ECO:0000256" key="1">
    <source>
        <dbReference type="SAM" id="MobiDB-lite"/>
    </source>
</evidence>
<accession>A0ABP6P1P0</accession>
<dbReference type="Proteomes" id="UP001499924">
    <property type="component" value="Unassembled WGS sequence"/>
</dbReference>
<gene>
    <name evidence="2" type="ORF">GCM10010531_09520</name>
</gene>
<protein>
    <submittedName>
        <fullName evidence="2">Uncharacterized protein</fullName>
    </submittedName>
</protein>
<name>A0ABP6P1P0_9ACTN</name>
<feature type="compositionally biased region" description="Low complexity" evidence="1">
    <location>
        <begin position="14"/>
        <end position="37"/>
    </location>
</feature>
<sequence length="412" mass="42070">MLAACWLLTGCPSPADGEPEPTTAPTAQALPALPTGASTGLPAYNGPPPDAPPSLGPLLALRAAVDLTPATPGVFARAQWAVAAPDGGAHVVLTPADGDLPQQLVTVGGVSAGYSITGVVAMPRVVDVWGMHVLPDGAVVVVGDLEEGSSYGAVVVDPASGTARTTAVVPASDDRLSADGRSALSGSTLYLFLTVQTGSGQLERLAAVDLASDVAPTVRDLVSDVASASRFPISRQFGGLVPRPDGGVTLAFDASPTEDAVLRIPTLLRFDARLEPVGEPVRATDLAEGGEIQAISGGVDGTVFLLVEVRDATWLLAVPDGGGAGPVLAQLEDRIYDYALAVEPAQVWGLLPSPVGVRAVDLTTAEERGPLRLECGPNFDVRQVLTAPGGAVLLGECDDPREDTQMLWLLGP</sequence>
<proteinExistence type="predicted"/>
<keyword evidence="3" id="KW-1185">Reference proteome</keyword>
<feature type="region of interest" description="Disordered" evidence="1">
    <location>
        <begin position="14"/>
        <end position="49"/>
    </location>
</feature>